<accession>A0A8T2JTL0</accession>
<dbReference type="PRINTS" id="PR01407">
    <property type="entry name" value="BUTYPHLNCDUF"/>
</dbReference>
<feature type="domain" description="B30.2/SPRY" evidence="2">
    <location>
        <begin position="144"/>
        <end position="337"/>
    </location>
</feature>
<evidence type="ECO:0000259" key="2">
    <source>
        <dbReference type="PROSITE" id="PS50188"/>
    </source>
</evidence>
<sequence length="337" mass="39165">MGNMNKETESVIEMVWRHQKDHIVEQLTYLQEHAWVLFEKYENIMRLMHSKAATHMQLISEAFQDISRLLQTEANVQLKALEGLENKTLNFTSLMSSMKEMQEKIRDKKLKWRERCDIAVKTSVMNAQLEEMLTMKRVIDGAISPLQTHEWRGIRHFMKPIPDPLCFDPESANPNLRVSIDLTQVKFQPSTENLKDRRHCFEPGLYVLAMPGFQSGLHYWEVDVGLKSNWIIGVVKGLVERKGITELSPPHGYFVLRKHKDYEFYGLGSLPLMVKTSPIRIGVSLDLIRHHLAFYDADTAKMIYEYSDCSLDKGLFAFFCPGVPIRVEDWRSMKLCL</sequence>
<evidence type="ECO:0000256" key="1">
    <source>
        <dbReference type="ARBA" id="ARBA00023054"/>
    </source>
</evidence>
<dbReference type="EMBL" id="JAACNH010000003">
    <property type="protein sequence ID" value="KAG8446750.1"/>
    <property type="molecule type" value="Genomic_DNA"/>
</dbReference>
<dbReference type="InterPro" id="IPR050143">
    <property type="entry name" value="TRIM/RBCC"/>
</dbReference>
<dbReference type="InterPro" id="IPR003879">
    <property type="entry name" value="Butyrophylin_SPRY"/>
</dbReference>
<comment type="caution">
    <text evidence="3">The sequence shown here is derived from an EMBL/GenBank/DDBJ whole genome shotgun (WGS) entry which is preliminary data.</text>
</comment>
<evidence type="ECO:0000313" key="3">
    <source>
        <dbReference type="EMBL" id="KAG8446750.1"/>
    </source>
</evidence>
<organism evidence="3 4">
    <name type="scientific">Hymenochirus boettgeri</name>
    <name type="common">Congo dwarf clawed frog</name>
    <dbReference type="NCBI Taxonomy" id="247094"/>
    <lineage>
        <taxon>Eukaryota</taxon>
        <taxon>Metazoa</taxon>
        <taxon>Chordata</taxon>
        <taxon>Craniata</taxon>
        <taxon>Vertebrata</taxon>
        <taxon>Euteleostomi</taxon>
        <taxon>Amphibia</taxon>
        <taxon>Batrachia</taxon>
        <taxon>Anura</taxon>
        <taxon>Pipoidea</taxon>
        <taxon>Pipidae</taxon>
        <taxon>Pipinae</taxon>
        <taxon>Hymenochirus</taxon>
    </lineage>
</organism>
<dbReference type="Pfam" id="PF00622">
    <property type="entry name" value="SPRY"/>
    <property type="match status" value="1"/>
</dbReference>
<name>A0A8T2JTL0_9PIPI</name>
<dbReference type="InterPro" id="IPR013320">
    <property type="entry name" value="ConA-like_dom_sf"/>
</dbReference>
<dbReference type="Pfam" id="PF13765">
    <property type="entry name" value="PRY"/>
    <property type="match status" value="1"/>
</dbReference>
<dbReference type="InterPro" id="IPR001870">
    <property type="entry name" value="B30.2/SPRY"/>
</dbReference>
<dbReference type="SMART" id="SM00449">
    <property type="entry name" value="SPRY"/>
    <property type="match status" value="1"/>
</dbReference>
<dbReference type="SUPFAM" id="SSF49899">
    <property type="entry name" value="Concanavalin A-like lectins/glucanases"/>
    <property type="match status" value="1"/>
</dbReference>
<dbReference type="InterPro" id="IPR003877">
    <property type="entry name" value="SPRY_dom"/>
</dbReference>
<dbReference type="AlphaFoldDB" id="A0A8T2JTL0"/>
<dbReference type="InterPro" id="IPR006574">
    <property type="entry name" value="PRY"/>
</dbReference>
<dbReference type="PROSITE" id="PS50188">
    <property type="entry name" value="B302_SPRY"/>
    <property type="match status" value="1"/>
</dbReference>
<dbReference type="SMART" id="SM00589">
    <property type="entry name" value="PRY"/>
    <property type="match status" value="1"/>
</dbReference>
<dbReference type="InterPro" id="IPR043136">
    <property type="entry name" value="B30.2/SPRY_sf"/>
</dbReference>
<evidence type="ECO:0000313" key="4">
    <source>
        <dbReference type="Proteomes" id="UP000812440"/>
    </source>
</evidence>
<reference evidence="3" key="1">
    <citation type="thesis" date="2020" institute="ProQuest LLC" country="789 East Eisenhower Parkway, Ann Arbor, MI, USA">
        <title>Comparative Genomics and Chromosome Evolution.</title>
        <authorList>
            <person name="Mudd A.B."/>
        </authorList>
    </citation>
    <scope>NUCLEOTIDE SEQUENCE</scope>
    <source>
        <strain evidence="3">Female2</strain>
        <tissue evidence="3">Blood</tissue>
    </source>
</reference>
<keyword evidence="1" id="KW-0175">Coiled coil</keyword>
<proteinExistence type="predicted"/>
<protein>
    <recommendedName>
        <fullName evidence="2">B30.2/SPRY domain-containing protein</fullName>
    </recommendedName>
</protein>
<dbReference type="Proteomes" id="UP000812440">
    <property type="component" value="Chromosome 8_10"/>
</dbReference>
<dbReference type="Gene3D" id="2.60.120.920">
    <property type="match status" value="1"/>
</dbReference>
<gene>
    <name evidence="3" type="ORF">GDO86_014276</name>
</gene>
<keyword evidence="4" id="KW-1185">Reference proteome</keyword>
<dbReference type="PANTHER" id="PTHR24103">
    <property type="entry name" value="E3 UBIQUITIN-PROTEIN LIGASE TRIM"/>
    <property type="match status" value="1"/>
</dbReference>
<dbReference type="OrthoDB" id="128536at2759"/>